<dbReference type="Proteomes" id="UP001501170">
    <property type="component" value="Unassembled WGS sequence"/>
</dbReference>
<evidence type="ECO:0000313" key="1">
    <source>
        <dbReference type="EMBL" id="GAA2379035.1"/>
    </source>
</evidence>
<name>A0ABP5UHH9_9ACTN</name>
<sequence length="87" mass="9142">MKIDCARCPMRARACGDCMMQVFFGPPTSGYGVMENTDPAGAELADAIDVFADTELISPEVAGAAKRGVVAGDDTFRESWPGGLRAV</sequence>
<accession>A0ABP5UHH9</accession>
<keyword evidence="2" id="KW-1185">Reference proteome</keyword>
<comment type="caution">
    <text evidence="1">The sequence shown here is derived from an EMBL/GenBank/DDBJ whole genome shotgun (WGS) entry which is preliminary data.</text>
</comment>
<protein>
    <submittedName>
        <fullName evidence="1">Uncharacterized protein</fullName>
    </submittedName>
</protein>
<evidence type="ECO:0000313" key="2">
    <source>
        <dbReference type="Proteomes" id="UP001501170"/>
    </source>
</evidence>
<reference evidence="2" key="1">
    <citation type="journal article" date="2019" name="Int. J. Syst. Evol. Microbiol.">
        <title>The Global Catalogue of Microorganisms (GCM) 10K type strain sequencing project: providing services to taxonomists for standard genome sequencing and annotation.</title>
        <authorList>
            <consortium name="The Broad Institute Genomics Platform"/>
            <consortium name="The Broad Institute Genome Sequencing Center for Infectious Disease"/>
            <person name="Wu L."/>
            <person name="Ma J."/>
        </authorList>
    </citation>
    <scope>NUCLEOTIDE SEQUENCE [LARGE SCALE GENOMIC DNA]</scope>
    <source>
        <strain evidence="2">JCM 16227</strain>
    </source>
</reference>
<dbReference type="EMBL" id="BAAARB010000008">
    <property type="protein sequence ID" value="GAA2379035.1"/>
    <property type="molecule type" value="Genomic_DNA"/>
</dbReference>
<organism evidence="1 2">
    <name type="scientific">Gordonia cholesterolivorans</name>
    <dbReference type="NCBI Taxonomy" id="559625"/>
    <lineage>
        <taxon>Bacteria</taxon>
        <taxon>Bacillati</taxon>
        <taxon>Actinomycetota</taxon>
        <taxon>Actinomycetes</taxon>
        <taxon>Mycobacteriales</taxon>
        <taxon>Gordoniaceae</taxon>
        <taxon>Gordonia</taxon>
    </lineage>
</organism>
<gene>
    <name evidence="1" type="ORF">GCM10009855_18870</name>
</gene>
<proteinExistence type="predicted"/>